<keyword evidence="5" id="KW-0418">Kinase</keyword>
<evidence type="ECO:0000256" key="2">
    <source>
        <dbReference type="ARBA" id="ARBA00012438"/>
    </source>
</evidence>
<dbReference type="Gene3D" id="1.10.287.130">
    <property type="match status" value="1"/>
</dbReference>
<dbReference type="GO" id="GO:0016036">
    <property type="term" value="P:cellular response to phosphate starvation"/>
    <property type="evidence" value="ECO:0007669"/>
    <property type="project" value="TreeGrafter"/>
</dbReference>
<dbReference type="PROSITE" id="PS50109">
    <property type="entry name" value="HIS_KIN"/>
    <property type="match status" value="1"/>
</dbReference>
<evidence type="ECO:0000256" key="3">
    <source>
        <dbReference type="ARBA" id="ARBA00022553"/>
    </source>
</evidence>
<name>A0A1F7XC94_9BACT</name>
<dbReference type="InterPro" id="IPR005467">
    <property type="entry name" value="His_kinase_dom"/>
</dbReference>
<evidence type="ECO:0000256" key="1">
    <source>
        <dbReference type="ARBA" id="ARBA00000085"/>
    </source>
</evidence>
<dbReference type="InterPro" id="IPR003661">
    <property type="entry name" value="HisK_dim/P_dom"/>
</dbReference>
<feature type="domain" description="Histidine kinase" evidence="9">
    <location>
        <begin position="124"/>
        <end position="340"/>
    </location>
</feature>
<dbReference type="GO" id="GO:0005886">
    <property type="term" value="C:plasma membrane"/>
    <property type="evidence" value="ECO:0007669"/>
    <property type="project" value="TreeGrafter"/>
</dbReference>
<comment type="caution">
    <text evidence="10">The sequence shown here is derived from an EMBL/GenBank/DDBJ whole genome shotgun (WGS) entry which is preliminary data.</text>
</comment>
<evidence type="ECO:0000256" key="8">
    <source>
        <dbReference type="SAM" id="Phobius"/>
    </source>
</evidence>
<dbReference type="GO" id="GO:0000155">
    <property type="term" value="F:phosphorelay sensor kinase activity"/>
    <property type="evidence" value="ECO:0007669"/>
    <property type="project" value="InterPro"/>
</dbReference>
<dbReference type="CDD" id="cd00082">
    <property type="entry name" value="HisKA"/>
    <property type="match status" value="1"/>
</dbReference>
<evidence type="ECO:0000313" key="11">
    <source>
        <dbReference type="Proteomes" id="UP000179013"/>
    </source>
</evidence>
<dbReference type="InterPro" id="IPR003594">
    <property type="entry name" value="HATPase_dom"/>
</dbReference>
<dbReference type="GO" id="GO:0004721">
    <property type="term" value="F:phosphoprotein phosphatase activity"/>
    <property type="evidence" value="ECO:0007669"/>
    <property type="project" value="TreeGrafter"/>
</dbReference>
<dbReference type="SUPFAM" id="SSF47384">
    <property type="entry name" value="Homodimeric domain of signal transducing histidine kinase"/>
    <property type="match status" value="1"/>
</dbReference>
<reference evidence="10 11" key="1">
    <citation type="journal article" date="2016" name="Nat. Commun.">
        <title>Thousands of microbial genomes shed light on interconnected biogeochemical processes in an aquifer system.</title>
        <authorList>
            <person name="Anantharaman K."/>
            <person name="Brown C.T."/>
            <person name="Hug L.A."/>
            <person name="Sharon I."/>
            <person name="Castelle C.J."/>
            <person name="Probst A.J."/>
            <person name="Thomas B.C."/>
            <person name="Singh A."/>
            <person name="Wilkins M.J."/>
            <person name="Karaoz U."/>
            <person name="Brodie E.L."/>
            <person name="Williams K.H."/>
            <person name="Hubbard S.S."/>
            <person name="Banfield J.F."/>
        </authorList>
    </citation>
    <scope>NUCLEOTIDE SEQUENCE [LARGE SCALE GENOMIC DNA]</scope>
</reference>
<accession>A0A1F7XC94</accession>
<protein>
    <recommendedName>
        <fullName evidence="2">histidine kinase</fullName>
        <ecNumber evidence="2">2.7.13.3</ecNumber>
    </recommendedName>
</protein>
<keyword evidence="8" id="KW-1133">Transmembrane helix</keyword>
<keyword evidence="6" id="KW-0902">Two-component regulatory system</keyword>
<sequence length="340" mass="38324">MFKKTRIKLTAWYLVIIMVVSITFSGVIYRFMSLEVNRFGHMQRLRYERSLEENIIHKGLQIGSPVIFEDPDLIREINQRILSTLILINLGVLVFSGVLGYFLAGKTLLPIKMMLDEQNRFITDASHELKTPLTSLKSTFEVYLRDSGRTKKDADGLVRESIDEVNKLQKLSENLLTLSRFENINGDNYQEKVKLGEILQSAIHRIIPIAGKNNISIKFKDTKISVYGNKENLTELFVILLDNAIKYSPPNTRVTITTHNTDGKVTVSVSDQGFGISKKDLKSIFDRFFRADNARVKKGVGGYGMGLAIAKKIVQNHHGTINVATTVNKGSTFSVTLPLK</sequence>
<dbReference type="SMART" id="SM00388">
    <property type="entry name" value="HisKA"/>
    <property type="match status" value="1"/>
</dbReference>
<dbReference type="Pfam" id="PF00512">
    <property type="entry name" value="HisKA"/>
    <property type="match status" value="1"/>
</dbReference>
<dbReference type="Gene3D" id="3.30.565.10">
    <property type="entry name" value="Histidine kinase-like ATPase, C-terminal domain"/>
    <property type="match status" value="1"/>
</dbReference>
<dbReference type="SUPFAM" id="SSF55874">
    <property type="entry name" value="ATPase domain of HSP90 chaperone/DNA topoisomerase II/histidine kinase"/>
    <property type="match status" value="1"/>
</dbReference>
<evidence type="ECO:0000256" key="5">
    <source>
        <dbReference type="ARBA" id="ARBA00022777"/>
    </source>
</evidence>
<evidence type="ECO:0000256" key="4">
    <source>
        <dbReference type="ARBA" id="ARBA00022679"/>
    </source>
</evidence>
<proteinExistence type="predicted"/>
<dbReference type="Pfam" id="PF02518">
    <property type="entry name" value="HATPase_c"/>
    <property type="match status" value="1"/>
</dbReference>
<dbReference type="EC" id="2.7.13.3" evidence="2"/>
<comment type="catalytic activity">
    <reaction evidence="1">
        <text>ATP + protein L-histidine = ADP + protein N-phospho-L-histidine.</text>
        <dbReference type="EC" id="2.7.13.3"/>
    </reaction>
</comment>
<keyword evidence="7 8" id="KW-0472">Membrane</keyword>
<dbReference type="InterPro" id="IPR050351">
    <property type="entry name" value="BphY/WalK/GraS-like"/>
</dbReference>
<keyword evidence="8" id="KW-0812">Transmembrane</keyword>
<dbReference type="AlphaFoldDB" id="A0A1F7XC94"/>
<dbReference type="SMART" id="SM00387">
    <property type="entry name" value="HATPase_c"/>
    <property type="match status" value="1"/>
</dbReference>
<evidence type="ECO:0000256" key="7">
    <source>
        <dbReference type="ARBA" id="ARBA00023136"/>
    </source>
</evidence>
<dbReference type="FunFam" id="3.30.565.10:FF:000006">
    <property type="entry name" value="Sensor histidine kinase WalK"/>
    <property type="match status" value="1"/>
</dbReference>
<organism evidence="10 11">
    <name type="scientific">Candidatus Woesebacteria bacterium RBG_16_39_8b</name>
    <dbReference type="NCBI Taxonomy" id="1802482"/>
    <lineage>
        <taxon>Bacteria</taxon>
        <taxon>Candidatus Woeseibacteriota</taxon>
    </lineage>
</organism>
<dbReference type="InterPro" id="IPR036097">
    <property type="entry name" value="HisK_dim/P_sf"/>
</dbReference>
<evidence type="ECO:0000313" key="10">
    <source>
        <dbReference type="EMBL" id="OGM12642.1"/>
    </source>
</evidence>
<evidence type="ECO:0000259" key="9">
    <source>
        <dbReference type="PROSITE" id="PS50109"/>
    </source>
</evidence>
<dbReference type="Proteomes" id="UP000179013">
    <property type="component" value="Unassembled WGS sequence"/>
</dbReference>
<feature type="transmembrane region" description="Helical" evidence="8">
    <location>
        <begin position="12"/>
        <end position="32"/>
    </location>
</feature>
<dbReference type="FunFam" id="1.10.287.130:FF:000001">
    <property type="entry name" value="Two-component sensor histidine kinase"/>
    <property type="match status" value="1"/>
</dbReference>
<gene>
    <name evidence="10" type="ORF">A2V80_01185</name>
</gene>
<dbReference type="EMBL" id="MGFU01000019">
    <property type="protein sequence ID" value="OGM12642.1"/>
    <property type="molecule type" value="Genomic_DNA"/>
</dbReference>
<keyword evidence="3" id="KW-0597">Phosphoprotein</keyword>
<dbReference type="PANTHER" id="PTHR45453:SF1">
    <property type="entry name" value="PHOSPHATE REGULON SENSOR PROTEIN PHOR"/>
    <property type="match status" value="1"/>
</dbReference>
<feature type="transmembrane region" description="Helical" evidence="8">
    <location>
        <begin position="81"/>
        <end position="104"/>
    </location>
</feature>
<dbReference type="InterPro" id="IPR004358">
    <property type="entry name" value="Sig_transdc_His_kin-like_C"/>
</dbReference>
<evidence type="ECO:0000256" key="6">
    <source>
        <dbReference type="ARBA" id="ARBA00023012"/>
    </source>
</evidence>
<dbReference type="PRINTS" id="PR00344">
    <property type="entry name" value="BCTRLSENSOR"/>
</dbReference>
<dbReference type="InterPro" id="IPR036890">
    <property type="entry name" value="HATPase_C_sf"/>
</dbReference>
<keyword evidence="4" id="KW-0808">Transferase</keyword>
<dbReference type="PANTHER" id="PTHR45453">
    <property type="entry name" value="PHOSPHATE REGULON SENSOR PROTEIN PHOR"/>
    <property type="match status" value="1"/>
</dbReference>